<evidence type="ECO:0000313" key="3">
    <source>
        <dbReference type="Proteomes" id="UP001196413"/>
    </source>
</evidence>
<dbReference type="EMBL" id="JAHQIW010000302">
    <property type="protein sequence ID" value="KAJ1347318.1"/>
    <property type="molecule type" value="Genomic_DNA"/>
</dbReference>
<evidence type="ECO:0000313" key="2">
    <source>
        <dbReference type="EMBL" id="KAJ1347318.1"/>
    </source>
</evidence>
<organism evidence="2 3">
    <name type="scientific">Parelaphostrongylus tenuis</name>
    <name type="common">Meningeal worm</name>
    <dbReference type="NCBI Taxonomy" id="148309"/>
    <lineage>
        <taxon>Eukaryota</taxon>
        <taxon>Metazoa</taxon>
        <taxon>Ecdysozoa</taxon>
        <taxon>Nematoda</taxon>
        <taxon>Chromadorea</taxon>
        <taxon>Rhabditida</taxon>
        <taxon>Rhabditina</taxon>
        <taxon>Rhabditomorpha</taxon>
        <taxon>Strongyloidea</taxon>
        <taxon>Metastrongylidae</taxon>
        <taxon>Parelaphostrongylus</taxon>
    </lineage>
</organism>
<protein>
    <submittedName>
        <fullName evidence="2">Uncharacterized protein</fullName>
    </submittedName>
</protein>
<proteinExistence type="predicted"/>
<reference evidence="2" key="1">
    <citation type="submission" date="2021-06" db="EMBL/GenBank/DDBJ databases">
        <title>Parelaphostrongylus tenuis whole genome reference sequence.</title>
        <authorList>
            <person name="Garwood T.J."/>
            <person name="Larsen P.A."/>
            <person name="Fountain-Jones N.M."/>
            <person name="Garbe J.R."/>
            <person name="Macchietto M.G."/>
            <person name="Kania S.A."/>
            <person name="Gerhold R.W."/>
            <person name="Richards J.E."/>
            <person name="Wolf T.M."/>
        </authorList>
    </citation>
    <scope>NUCLEOTIDE SEQUENCE</scope>
    <source>
        <strain evidence="2">MNPRO001-30</strain>
        <tissue evidence="2">Meninges</tissue>
    </source>
</reference>
<evidence type="ECO:0000256" key="1">
    <source>
        <dbReference type="SAM" id="MobiDB-lite"/>
    </source>
</evidence>
<name>A0AAD5LYC5_PARTN</name>
<dbReference type="AlphaFoldDB" id="A0AAD5LYC5"/>
<comment type="caution">
    <text evidence="2">The sequence shown here is derived from an EMBL/GenBank/DDBJ whole genome shotgun (WGS) entry which is preliminary data.</text>
</comment>
<accession>A0AAD5LYC5</accession>
<gene>
    <name evidence="2" type="ORF">KIN20_002349</name>
</gene>
<dbReference type="Proteomes" id="UP001196413">
    <property type="component" value="Unassembled WGS sequence"/>
</dbReference>
<feature type="region of interest" description="Disordered" evidence="1">
    <location>
        <begin position="1"/>
        <end position="25"/>
    </location>
</feature>
<keyword evidence="3" id="KW-1185">Reference proteome</keyword>
<sequence>MSSSYSAPKHRHASRASLDNYTFDGTLRPRLTSASVMLVEVGLISTPPSHLRNETSGKAVTKTDLNHIVSKDVQELRRVPAMLQSGEVITNSFP</sequence>